<proteinExistence type="predicted"/>
<dbReference type="InterPro" id="IPR038756">
    <property type="entry name" value="CheX-like"/>
</dbReference>
<evidence type="ECO:0000256" key="1">
    <source>
        <dbReference type="ARBA" id="ARBA00022500"/>
    </source>
</evidence>
<dbReference type="Proteomes" id="UP000317909">
    <property type="component" value="Chromosome"/>
</dbReference>
<keyword evidence="1" id="KW-0145">Chemotaxis</keyword>
<dbReference type="EMBL" id="CP036339">
    <property type="protein sequence ID" value="QDT73127.1"/>
    <property type="molecule type" value="Genomic_DNA"/>
</dbReference>
<evidence type="ECO:0000313" key="3">
    <source>
        <dbReference type="EMBL" id="QDT73127.1"/>
    </source>
</evidence>
<evidence type="ECO:0000259" key="2">
    <source>
        <dbReference type="Pfam" id="PF13690"/>
    </source>
</evidence>
<accession>A0A517TXM4</accession>
<protein>
    <recommendedName>
        <fullName evidence="2">Chemotaxis phosphatase CheX-like domain-containing protein</fullName>
    </recommendedName>
</protein>
<dbReference type="InterPro" id="IPR028976">
    <property type="entry name" value="CheC-like_sf"/>
</dbReference>
<dbReference type="RefSeq" id="WP_145432618.1">
    <property type="nucleotide sequence ID" value="NZ_CP036339.1"/>
</dbReference>
<dbReference type="InterPro" id="IPR028051">
    <property type="entry name" value="CheX-like_dom"/>
</dbReference>
<dbReference type="PANTHER" id="PTHR39452">
    <property type="entry name" value="CHEY-P PHOSPHATASE CHEX"/>
    <property type="match status" value="1"/>
</dbReference>
<dbReference type="KEGG" id="llh:I41_23160"/>
<dbReference type="GO" id="GO:0006935">
    <property type="term" value="P:chemotaxis"/>
    <property type="evidence" value="ECO:0007669"/>
    <property type="project" value="UniProtKB-KW"/>
</dbReference>
<organism evidence="3 4">
    <name type="scientific">Lacipirellula limnantheis</name>
    <dbReference type="NCBI Taxonomy" id="2528024"/>
    <lineage>
        <taxon>Bacteria</taxon>
        <taxon>Pseudomonadati</taxon>
        <taxon>Planctomycetota</taxon>
        <taxon>Planctomycetia</taxon>
        <taxon>Pirellulales</taxon>
        <taxon>Lacipirellulaceae</taxon>
        <taxon>Lacipirellula</taxon>
    </lineage>
</organism>
<gene>
    <name evidence="3" type="ORF">I41_23160</name>
</gene>
<dbReference type="PANTHER" id="PTHR39452:SF1">
    <property type="entry name" value="CHEY-P PHOSPHATASE CHEX"/>
    <property type="match status" value="1"/>
</dbReference>
<keyword evidence="4" id="KW-1185">Reference proteome</keyword>
<name>A0A517TXM4_9BACT</name>
<dbReference type="AlphaFoldDB" id="A0A517TXM4"/>
<dbReference type="Gene3D" id="3.40.1550.10">
    <property type="entry name" value="CheC-like"/>
    <property type="match status" value="1"/>
</dbReference>
<reference evidence="3 4" key="1">
    <citation type="submission" date="2019-02" db="EMBL/GenBank/DDBJ databases">
        <title>Deep-cultivation of Planctomycetes and their phenomic and genomic characterization uncovers novel biology.</title>
        <authorList>
            <person name="Wiegand S."/>
            <person name="Jogler M."/>
            <person name="Boedeker C."/>
            <person name="Pinto D."/>
            <person name="Vollmers J."/>
            <person name="Rivas-Marin E."/>
            <person name="Kohn T."/>
            <person name="Peeters S.H."/>
            <person name="Heuer A."/>
            <person name="Rast P."/>
            <person name="Oberbeckmann S."/>
            <person name="Bunk B."/>
            <person name="Jeske O."/>
            <person name="Meyerdierks A."/>
            <person name="Storesund J.E."/>
            <person name="Kallscheuer N."/>
            <person name="Luecker S."/>
            <person name="Lage O.M."/>
            <person name="Pohl T."/>
            <person name="Merkel B.J."/>
            <person name="Hornburger P."/>
            <person name="Mueller R.-W."/>
            <person name="Bruemmer F."/>
            <person name="Labrenz M."/>
            <person name="Spormann A.M."/>
            <person name="Op den Camp H."/>
            <person name="Overmann J."/>
            <person name="Amann R."/>
            <person name="Jetten M.S.M."/>
            <person name="Mascher T."/>
            <person name="Medema M.H."/>
            <person name="Devos D.P."/>
            <person name="Kaster A.-K."/>
            <person name="Ovreas L."/>
            <person name="Rohde M."/>
            <person name="Galperin M.Y."/>
            <person name="Jogler C."/>
        </authorList>
    </citation>
    <scope>NUCLEOTIDE SEQUENCE [LARGE SCALE GENOMIC DNA]</scope>
    <source>
        <strain evidence="3 4">I41</strain>
    </source>
</reference>
<dbReference type="SUPFAM" id="SSF103039">
    <property type="entry name" value="CheC-like"/>
    <property type="match status" value="1"/>
</dbReference>
<feature type="domain" description="Chemotaxis phosphatase CheX-like" evidence="2">
    <location>
        <begin position="53"/>
        <end position="132"/>
    </location>
</feature>
<dbReference type="Pfam" id="PF13690">
    <property type="entry name" value="CheX"/>
    <property type="match status" value="1"/>
</dbReference>
<evidence type="ECO:0000313" key="4">
    <source>
        <dbReference type="Proteomes" id="UP000317909"/>
    </source>
</evidence>
<sequence>MNEFNILAIPPSEAANAFQSAAITALQELTQIEAYSESKLPTIKDMPSQEVVLASIQLQRQIPGTMTLVLTSKAALQLAARYLPDGVQLTEELINDVAGEFANVIAGQAKTILKGTPYHFSMSTPVVTRAESPAQMPHVTDARYVQLKAIDLGPVLLLVDLQPHVAG</sequence>